<dbReference type="OrthoDB" id="7460530at2759"/>
<accession>A0A8R2C5T4</accession>
<reference evidence="4" key="1">
    <citation type="journal article" date="2008" name="Insect Biochem. Mol. Biol.">
        <title>The genome of a lepidopteran model insect, the silkworm Bombyx mori.</title>
        <authorList>
            <consortium name="International Silkworm Genome Consortium"/>
        </authorList>
    </citation>
    <scope>NUCLEOTIDE SEQUENCE [LARGE SCALE GENOMIC DNA]</scope>
    <source>
        <strain evidence="4">p50T</strain>
    </source>
</reference>
<proteinExistence type="predicted"/>
<dbReference type="KEGG" id="bmor:101742731"/>
<evidence type="ECO:0000313" key="4">
    <source>
        <dbReference type="Proteomes" id="UP000005204"/>
    </source>
</evidence>
<dbReference type="EnsemblMetazoa" id="XM_012689899.3">
    <property type="protein sequence ID" value="XP_012545353.1"/>
    <property type="gene ID" value="LOC101742731"/>
</dbReference>
<feature type="transmembrane region" description="Helical" evidence="2">
    <location>
        <begin position="95"/>
        <end position="117"/>
    </location>
</feature>
<evidence type="ECO:0000313" key="3">
    <source>
        <dbReference type="EnsemblMetazoa" id="XP_012545353.1"/>
    </source>
</evidence>
<keyword evidence="2" id="KW-1133">Transmembrane helix</keyword>
<evidence type="ECO:0000256" key="2">
    <source>
        <dbReference type="SAM" id="Phobius"/>
    </source>
</evidence>
<keyword evidence="2" id="KW-0812">Transmembrane</keyword>
<protein>
    <submittedName>
        <fullName evidence="3">Uncharacterized protein</fullName>
    </submittedName>
</protein>
<feature type="transmembrane region" description="Helical" evidence="2">
    <location>
        <begin position="46"/>
        <end position="67"/>
    </location>
</feature>
<name>A0A8R2C5T4_BOMMO</name>
<gene>
    <name evidence="3" type="primary">101742731</name>
</gene>
<keyword evidence="4" id="KW-1185">Reference proteome</keyword>
<feature type="region of interest" description="Disordered" evidence="1">
    <location>
        <begin position="183"/>
        <end position="203"/>
    </location>
</feature>
<sequence>MDPSCIILSCILFLQMILLLGMLNPIYDVRVVIHNINCFTKYFKKYYIIGIFAYFATIIYHGMYIPLQNIIRLIFSKNIYEVEKLILLSRVEKNYIIAGFSLFLLVVTFAVKALLSYTASLAEICRRSEPLVLSPGSMKEKKMISNENILANLLRVKRSISYETIMFANDMREQFKTMIKSMDTPQSQEPLSSIVESTNGYVL</sequence>
<feature type="transmembrane region" description="Helical" evidence="2">
    <location>
        <begin position="6"/>
        <end position="26"/>
    </location>
</feature>
<dbReference type="AlphaFoldDB" id="A0A8R2C5T4"/>
<reference evidence="3" key="2">
    <citation type="submission" date="2022-06" db="UniProtKB">
        <authorList>
            <consortium name="EnsemblMetazoa"/>
        </authorList>
    </citation>
    <scope>IDENTIFICATION</scope>
    <source>
        <strain evidence="3">p50T (Dazao)</strain>
    </source>
</reference>
<dbReference type="OMA" id="YLGMYIP"/>
<organism evidence="3 4">
    <name type="scientific">Bombyx mori</name>
    <name type="common">Silk moth</name>
    <dbReference type="NCBI Taxonomy" id="7091"/>
    <lineage>
        <taxon>Eukaryota</taxon>
        <taxon>Metazoa</taxon>
        <taxon>Ecdysozoa</taxon>
        <taxon>Arthropoda</taxon>
        <taxon>Hexapoda</taxon>
        <taxon>Insecta</taxon>
        <taxon>Pterygota</taxon>
        <taxon>Neoptera</taxon>
        <taxon>Endopterygota</taxon>
        <taxon>Lepidoptera</taxon>
        <taxon>Glossata</taxon>
        <taxon>Ditrysia</taxon>
        <taxon>Bombycoidea</taxon>
        <taxon>Bombycidae</taxon>
        <taxon>Bombycinae</taxon>
        <taxon>Bombyx</taxon>
    </lineage>
</organism>
<dbReference type="Proteomes" id="UP000005204">
    <property type="component" value="Unassembled WGS sequence"/>
</dbReference>
<keyword evidence="2" id="KW-0472">Membrane</keyword>
<evidence type="ECO:0000256" key="1">
    <source>
        <dbReference type="SAM" id="MobiDB-lite"/>
    </source>
</evidence>